<evidence type="ECO:0000313" key="1">
    <source>
        <dbReference type="EMBL" id="SAL85615.1"/>
    </source>
</evidence>
<dbReference type="Proteomes" id="UP000054770">
    <property type="component" value="Unassembled WGS sequence"/>
</dbReference>
<comment type="caution">
    <text evidence="1">The sequence shown here is derived from an EMBL/GenBank/DDBJ whole genome shotgun (WGS) entry which is preliminary data.</text>
</comment>
<evidence type="ECO:0000313" key="2">
    <source>
        <dbReference type="Proteomes" id="UP000054770"/>
    </source>
</evidence>
<organism evidence="1 2">
    <name type="scientific">Caballeronia choica</name>
    <dbReference type="NCBI Taxonomy" id="326476"/>
    <lineage>
        <taxon>Bacteria</taxon>
        <taxon>Pseudomonadati</taxon>
        <taxon>Pseudomonadota</taxon>
        <taxon>Betaproteobacteria</taxon>
        <taxon>Burkholderiales</taxon>
        <taxon>Burkholderiaceae</taxon>
        <taxon>Caballeronia</taxon>
    </lineage>
</organism>
<keyword evidence="2" id="KW-1185">Reference proteome</keyword>
<sequence>MDALLRAISVCTYGRIQLIIHNGLRRVPVSIILDQQALPRCLRAFGLGTVFGRLARLRWDDRA</sequence>
<protein>
    <submittedName>
        <fullName evidence="1">Uncharacterized protein</fullName>
    </submittedName>
</protein>
<dbReference type="AlphaFoldDB" id="A0A158KXB8"/>
<reference evidence="1" key="1">
    <citation type="submission" date="2016-01" db="EMBL/GenBank/DDBJ databases">
        <authorList>
            <person name="Peeters C."/>
        </authorList>
    </citation>
    <scope>NUCLEOTIDE SEQUENCE [LARGE SCALE GENOMIC DNA]</scope>
    <source>
        <strain evidence="1">LMG 22940</strain>
    </source>
</reference>
<proteinExistence type="predicted"/>
<dbReference type="EMBL" id="FCON02000194">
    <property type="protein sequence ID" value="SAL85615.1"/>
    <property type="molecule type" value="Genomic_DNA"/>
</dbReference>
<gene>
    <name evidence="1" type="ORF">AWB68_07742</name>
</gene>
<accession>A0A158KXB8</accession>
<name>A0A158KXB8_9BURK</name>